<keyword evidence="1" id="KW-0175">Coiled coil</keyword>
<feature type="transmembrane region" description="Helical" evidence="2">
    <location>
        <begin position="588"/>
        <end position="605"/>
    </location>
</feature>
<feature type="transmembrane region" description="Helical" evidence="2">
    <location>
        <begin position="516"/>
        <end position="540"/>
    </location>
</feature>
<feature type="transmembrane region" description="Helical" evidence="2">
    <location>
        <begin position="770"/>
        <end position="791"/>
    </location>
</feature>
<feature type="transmembrane region" description="Helical" evidence="2">
    <location>
        <begin position="304"/>
        <end position="323"/>
    </location>
</feature>
<dbReference type="AlphaFoldDB" id="A0A6I6A9C8"/>
<gene>
    <name evidence="3" type="ORF">F1728_04390</name>
</gene>
<keyword evidence="3" id="KW-0482">Metalloprotease</keyword>
<feature type="coiled-coil region" evidence="1">
    <location>
        <begin position="194"/>
        <end position="268"/>
    </location>
</feature>
<dbReference type="GO" id="GO:0006508">
    <property type="term" value="P:proteolysis"/>
    <property type="evidence" value="ECO:0007669"/>
    <property type="project" value="UniProtKB-KW"/>
</dbReference>
<evidence type="ECO:0000256" key="2">
    <source>
        <dbReference type="SAM" id="Phobius"/>
    </source>
</evidence>
<feature type="transmembrane region" description="Helical" evidence="2">
    <location>
        <begin position="483"/>
        <end position="504"/>
    </location>
</feature>
<dbReference type="GO" id="GO:0008237">
    <property type="term" value="F:metallopeptidase activity"/>
    <property type="evidence" value="ECO:0007669"/>
    <property type="project" value="UniProtKB-KW"/>
</dbReference>
<evidence type="ECO:0000313" key="4">
    <source>
        <dbReference type="Proteomes" id="UP000427281"/>
    </source>
</evidence>
<accession>A0A6I6A9C8</accession>
<evidence type="ECO:0000256" key="1">
    <source>
        <dbReference type="SAM" id="Coils"/>
    </source>
</evidence>
<keyword evidence="3" id="KW-0645">Protease</keyword>
<dbReference type="Proteomes" id="UP000427281">
    <property type="component" value="Chromosome"/>
</dbReference>
<protein>
    <submittedName>
        <fullName evidence="3">PrsW family intramembrane metalloprotease</fullName>
    </submittedName>
</protein>
<keyword evidence="3" id="KW-0378">Hydrolase</keyword>
<feature type="transmembrane region" description="Helical" evidence="2">
    <location>
        <begin position="363"/>
        <end position="383"/>
    </location>
</feature>
<sequence>MSQEHNSPQFSQVDYTTLKQQFSDMLLAPDSPVANEAAFKRDRESYFDLLEQRKKTQEQITLLKSETKNVSEAENAAKEAESQLQVKRKQLLELATTLGKTAFKGLQSGDIADDLRFNPRKELESRIEALRRQKDSVTSENPAGVLEQTALKAKQLKLTGQIKAEEFRIKTVNQELGKALLSAKAEETVRCSETEKVLEKINRLRERIAKAKDKHQKSELNYKNTQERAAEQLGVDSVSTAISLQAELKQKESELRSIEIQIEDLQDEVAVKALDYEWLRDNPALKEILERLTQLKKESTPRKISVWPLAAVVITGHLFASFGSEPLNLSHFGILVLYLATGLGGLGLLAYYKPDLVAGERRYKSLLLLFSYSIISVICILLFQELAEYALNNWSDRQKWARGRLILFDLPRIFLVAVGTAYQDTFSIMQGTGVPESFSVYFRNHMLSIGLCEELIKLSPALIAFAAHTGSWRSRSQEFNSRLVYLAMIGGLAFGLGEAVYYHFTMYAPMQVGWGLYAIRFLSLVTIHAVWAGISGWILAHVTGGWIRSAFTTAAHGWGPVGGCLLIAATVGVSDVLHTSHNLSNDPLWMLTWDVISLVIFAWLIRCSNVSQLVPDQARRLWRRGFSTAEIAAVAASMKNRVVEDIDNSPQANTVTQTTTEVSEATPNASSEPELWNPNAAGFWSLLLTPIFGAWLHAKNWTNLNETERSKKSFKWVYGSIGVVVLTLILPDLISNLAFGALLVAWWMKSGNEQYKYVKENHPDYQKKKWGTPLSIAGLTVIGVFILFGALELDRIESQKEEILVGQWAEEFVANADELSITSAETGHQLSRMSMKGVAIYSNDRKSRHEFEWLRSGKAADGSRFRYILQITLIGQWSFDGENLTEYVDKLKIIPADNATKIAFERSSKGLENLKKLYTDRPFSYAVNIISSDQLEFVDQDTGIIKQLRRLHGE</sequence>
<feature type="transmembrane region" description="Helical" evidence="2">
    <location>
        <begin position="329"/>
        <end position="351"/>
    </location>
</feature>
<feature type="transmembrane region" description="Helical" evidence="2">
    <location>
        <begin position="718"/>
        <end position="748"/>
    </location>
</feature>
<proteinExistence type="predicted"/>
<feature type="transmembrane region" description="Helical" evidence="2">
    <location>
        <begin position="403"/>
        <end position="422"/>
    </location>
</feature>
<keyword evidence="2" id="KW-0472">Membrane</keyword>
<dbReference type="RefSeq" id="WP_155363066.1">
    <property type="nucleotide sequence ID" value="NZ_CP043930.1"/>
</dbReference>
<dbReference type="EMBL" id="CP043930">
    <property type="protein sequence ID" value="QGQ21975.1"/>
    <property type="molecule type" value="Genomic_DNA"/>
</dbReference>
<organism evidence="3 4">
    <name type="scientific">Gimesia benthica</name>
    <dbReference type="NCBI Taxonomy" id="2608982"/>
    <lineage>
        <taxon>Bacteria</taxon>
        <taxon>Pseudomonadati</taxon>
        <taxon>Planctomycetota</taxon>
        <taxon>Planctomycetia</taxon>
        <taxon>Planctomycetales</taxon>
        <taxon>Planctomycetaceae</taxon>
        <taxon>Gimesia</taxon>
    </lineage>
</organism>
<evidence type="ECO:0000313" key="3">
    <source>
        <dbReference type="EMBL" id="QGQ21975.1"/>
    </source>
</evidence>
<name>A0A6I6A9C8_9PLAN</name>
<reference evidence="3 4" key="1">
    <citation type="submission" date="2019-09" db="EMBL/GenBank/DDBJ databases">
        <title>Gimesia benthica sp. nov., a novel bacterium isolated from deep-sea water of the Northwest Indian Ocean.</title>
        <authorList>
            <person name="Dai X."/>
        </authorList>
    </citation>
    <scope>NUCLEOTIDE SEQUENCE [LARGE SCALE GENOMIC DNA]</scope>
    <source>
        <strain evidence="3 4">E7</strain>
    </source>
</reference>
<dbReference type="KEGG" id="gim:F1728_04390"/>
<keyword evidence="4" id="KW-1185">Reference proteome</keyword>
<keyword evidence="2" id="KW-1133">Transmembrane helix</keyword>
<feature type="coiled-coil region" evidence="1">
    <location>
        <begin position="63"/>
        <end position="140"/>
    </location>
</feature>
<keyword evidence="2" id="KW-0812">Transmembrane</keyword>